<dbReference type="Proteomes" id="UP000500961">
    <property type="component" value="Chromosome"/>
</dbReference>
<dbReference type="Pfam" id="PF13432">
    <property type="entry name" value="TPR_16"/>
    <property type="match status" value="1"/>
</dbReference>
<feature type="compositionally biased region" description="Basic and acidic residues" evidence="1">
    <location>
        <begin position="371"/>
        <end position="380"/>
    </location>
</feature>
<accession>A0A7D3XEX4</accession>
<dbReference type="InterPro" id="IPR011990">
    <property type="entry name" value="TPR-like_helical_dom_sf"/>
</dbReference>
<dbReference type="SUPFAM" id="SSF110997">
    <property type="entry name" value="Sporulation related repeat"/>
    <property type="match status" value="1"/>
</dbReference>
<dbReference type="InterPro" id="IPR011659">
    <property type="entry name" value="WD40"/>
</dbReference>
<dbReference type="KEGG" id="ttz:FHG85_10250"/>
<protein>
    <recommendedName>
        <fullName evidence="4">Tetratricopeptide repeat protein</fullName>
    </recommendedName>
</protein>
<sequence>MKGLKLVAIYLFIIFGTILSWGQTDSISTPQNNPLRVKADSLFKAHNYPKAIPLYQELLKQFPRDAEIKYQLGKCYLFGTRNMIPAVQYLKEASLAEIETKVYYYLAEALRYSYQFEDAIDYYRRYVVSGGSPDMNLDEIERLVTLCENGSFLTKYIYAPTVYDNEISSTQNFLNYYIPLLERGSFVPIPENLRTSTDKQRGYRAKMFYPKEIKPGDYIYYSSYGKSTSWGTDIFRIQLLENGKWSKPENLGDVINSSLDEEYPFIMPDGLTLYFASKGHYGMGGYDIYKSIYNPESKQWSTPENLGFPINSPFDDFLFITTANDTLACFTSNRNHISDTLSVILLKNEPNPTRRTPKEYTELIQISKLKPNVERVEKQTTPKKGKDKPQNQQKPTIRHKPASFNSVENDPEYSRALAKGFAAQKLADSLKIKLEELRSRFDYVTTAEQRIRLEKKVTKVEDDMLAAQKEADLQFALASKIEQEYLTGKRKPNNKNNVSFVADNPDFIYQAQFASTVFRSDEIKKLADAEKLRSAIKKLREQAIDKRNNYNKCLVVNNGNNTACNAIYQQYILTAKRYSSLFEKYFSKKYKIYSDCIEVARIKSGNTDSEVRAIIRKAQNNFRTADAIINNISAEGKSESIFEASLLRDLGLFQLDLAYAKIWRLKLMEQKMLSNVLKLENEIFGHTSYNPVVTKENNKEENIETPTSPNTPQLTKEEKQVLITPIISIIDEVPADFGITDKKVYTDENPIPINQPLPNGIIYRIQIGAFSKPQNPTFFKGMVPVFGIQTGKIIRYYIGNLTRYKDAENALSQIKQKGFKDAFIVAWYNGTRVTTQRAQQLEGKTFSTNIKNDENRLYIVEVGRYEKPLSQNEINTIRNLSQGKELSRKTDTNGHLIYFIGNFDNIEEATRVKDNLIASGLLKAVVVDITQ</sequence>
<dbReference type="SUPFAM" id="SSF48452">
    <property type="entry name" value="TPR-like"/>
    <property type="match status" value="1"/>
</dbReference>
<dbReference type="AlphaFoldDB" id="A0A7D3XEX4"/>
<evidence type="ECO:0000313" key="3">
    <source>
        <dbReference type="Proteomes" id="UP000500961"/>
    </source>
</evidence>
<dbReference type="Gene3D" id="1.25.40.10">
    <property type="entry name" value="Tetratricopeptide repeat domain"/>
    <property type="match status" value="1"/>
</dbReference>
<dbReference type="RefSeq" id="WP_173075543.1">
    <property type="nucleotide sequence ID" value="NZ_CP041345.1"/>
</dbReference>
<dbReference type="InterPro" id="IPR036680">
    <property type="entry name" value="SPOR-like_sf"/>
</dbReference>
<name>A0A7D3XEX4_9BACT</name>
<proteinExistence type="predicted"/>
<gene>
    <name evidence="2" type="ORF">FHG85_10250</name>
</gene>
<evidence type="ECO:0000313" key="2">
    <source>
        <dbReference type="EMBL" id="QKG80632.1"/>
    </source>
</evidence>
<feature type="region of interest" description="Disordered" evidence="1">
    <location>
        <begin position="371"/>
        <end position="409"/>
    </location>
</feature>
<dbReference type="EMBL" id="CP041345">
    <property type="protein sequence ID" value="QKG80632.1"/>
    <property type="molecule type" value="Genomic_DNA"/>
</dbReference>
<dbReference type="GO" id="GO:0042834">
    <property type="term" value="F:peptidoglycan binding"/>
    <property type="evidence" value="ECO:0007669"/>
    <property type="project" value="InterPro"/>
</dbReference>
<evidence type="ECO:0000256" key="1">
    <source>
        <dbReference type="SAM" id="MobiDB-lite"/>
    </source>
</evidence>
<dbReference type="Pfam" id="PF07676">
    <property type="entry name" value="PD40"/>
    <property type="match status" value="1"/>
</dbReference>
<evidence type="ECO:0008006" key="4">
    <source>
        <dbReference type="Google" id="ProtNLM"/>
    </source>
</evidence>
<keyword evidence="3" id="KW-1185">Reference proteome</keyword>
<organism evidence="2 3">
    <name type="scientific">Tenuifilum thalassicum</name>
    <dbReference type="NCBI Taxonomy" id="2590900"/>
    <lineage>
        <taxon>Bacteria</taxon>
        <taxon>Pseudomonadati</taxon>
        <taxon>Bacteroidota</taxon>
        <taxon>Bacteroidia</taxon>
        <taxon>Bacteroidales</taxon>
        <taxon>Tenuifilaceae</taxon>
        <taxon>Tenuifilum</taxon>
    </lineage>
</organism>
<reference evidence="2 3" key="1">
    <citation type="submission" date="2019-07" db="EMBL/GenBank/DDBJ databases">
        <title>Thalassofilum flectens gen. nov., sp. nov., a novel moderate thermophilic anaerobe from a shallow sea hot spring in Kunashir Island (Russia), representing a new family in the order Bacteroidales, and proposal of Thalassofilacea fam. nov.</title>
        <authorList>
            <person name="Kochetkova T.V."/>
            <person name="Podosokorskaya O.A."/>
            <person name="Novikov A."/>
            <person name="Elcheninov A.G."/>
            <person name="Toshchakov S.V."/>
            <person name="Kublanov I.V."/>
        </authorList>
    </citation>
    <scope>NUCLEOTIDE SEQUENCE [LARGE SCALE GENOMIC DNA]</scope>
    <source>
        <strain evidence="2 3">38-H</strain>
    </source>
</reference>